<dbReference type="PANTHER" id="PTHR46663:SF4">
    <property type="entry name" value="DIGUANYLATE CYCLASE DGCT-RELATED"/>
    <property type="match status" value="1"/>
</dbReference>
<protein>
    <submittedName>
        <fullName evidence="2">GGDEF domain-containing protein</fullName>
    </submittedName>
</protein>
<dbReference type="InterPro" id="IPR043128">
    <property type="entry name" value="Rev_trsase/Diguanyl_cyclase"/>
</dbReference>
<sequence>MDFSTSVYDSTQHNSFYPAESTASSLTFSELSGFVTQILSTLELQELGGVYFQQLNMLLPVIGFSLSDFDSRWVYGNAKISSTLIDLPLQGANAINGEQAHAYYYISSPLSLSQREALFQLHDLFGKQVKHALTLAQVQQMATKDALTGLGNRAGFEQSMTRQLGWAQRHDEPFALLVIDLDNFKYVNDNFGHGEGDKVLAHVASHLSRMLRDEDEAFRYGGDEFCCLLDCQTQLQLACAAQRIQSSINSSSYLAGLEVSTSLGGAIYRDGDTVSSIFDRADNALYRVKNSGKNSYQAA</sequence>
<evidence type="ECO:0000313" key="2">
    <source>
        <dbReference type="EMBL" id="PRO67731.1"/>
    </source>
</evidence>
<comment type="caution">
    <text evidence="2">The sequence shown here is derived from an EMBL/GenBank/DDBJ whole genome shotgun (WGS) entry which is preliminary data.</text>
</comment>
<gene>
    <name evidence="2" type="ORF">C6Y39_16150</name>
</gene>
<reference evidence="3" key="1">
    <citation type="journal article" date="2020" name="Int. J. Syst. Evol. Microbiol.">
        <title>Alteromonas alba sp. nov., a marine bacterium isolated from the seawater of the West Pacific Ocean.</title>
        <authorList>
            <person name="Sun C."/>
            <person name="Wu Y.-H."/>
            <person name="Xamxidin M."/>
            <person name="Cheng H."/>
            <person name="Xu X.-W."/>
        </authorList>
    </citation>
    <scope>NUCLEOTIDE SEQUENCE [LARGE SCALE GENOMIC DNA]</scope>
    <source>
        <strain evidence="3">9a2</strain>
    </source>
</reference>
<dbReference type="SUPFAM" id="SSF55073">
    <property type="entry name" value="Nucleotide cyclase"/>
    <property type="match status" value="1"/>
</dbReference>
<evidence type="ECO:0000259" key="1">
    <source>
        <dbReference type="PROSITE" id="PS50887"/>
    </source>
</evidence>
<dbReference type="PROSITE" id="PS50887">
    <property type="entry name" value="GGDEF"/>
    <property type="match status" value="1"/>
</dbReference>
<keyword evidence="3" id="KW-1185">Reference proteome</keyword>
<dbReference type="InterPro" id="IPR000160">
    <property type="entry name" value="GGDEF_dom"/>
</dbReference>
<accession>A0ABX5CLV8</accession>
<dbReference type="Proteomes" id="UP000239539">
    <property type="component" value="Unassembled WGS sequence"/>
</dbReference>
<dbReference type="PANTHER" id="PTHR46663">
    <property type="entry name" value="DIGUANYLATE CYCLASE DGCT-RELATED"/>
    <property type="match status" value="1"/>
</dbReference>
<dbReference type="RefSeq" id="WP_105932268.1">
    <property type="nucleotide sequence ID" value="NZ_PVNO01000030.1"/>
</dbReference>
<dbReference type="Gene3D" id="3.30.70.270">
    <property type="match status" value="1"/>
</dbReference>
<dbReference type="InterPro" id="IPR029787">
    <property type="entry name" value="Nucleotide_cyclase"/>
</dbReference>
<dbReference type="InterPro" id="IPR052163">
    <property type="entry name" value="DGC-Regulatory_Protein"/>
</dbReference>
<dbReference type="EMBL" id="PVNO01000030">
    <property type="protein sequence ID" value="PRO67731.1"/>
    <property type="molecule type" value="Genomic_DNA"/>
</dbReference>
<dbReference type="Pfam" id="PF00990">
    <property type="entry name" value="GGDEF"/>
    <property type="match status" value="1"/>
</dbReference>
<evidence type="ECO:0000313" key="3">
    <source>
        <dbReference type="Proteomes" id="UP000239539"/>
    </source>
</evidence>
<feature type="domain" description="GGDEF" evidence="1">
    <location>
        <begin position="172"/>
        <end position="299"/>
    </location>
</feature>
<proteinExistence type="predicted"/>
<dbReference type="CDD" id="cd01949">
    <property type="entry name" value="GGDEF"/>
    <property type="match status" value="1"/>
</dbReference>
<dbReference type="SMART" id="SM00267">
    <property type="entry name" value="GGDEF"/>
    <property type="match status" value="1"/>
</dbReference>
<dbReference type="NCBIfam" id="TIGR00254">
    <property type="entry name" value="GGDEF"/>
    <property type="match status" value="1"/>
</dbReference>
<organism evidence="2 3">
    <name type="scientific">Alteromonas gracilis</name>
    <dbReference type="NCBI Taxonomy" id="1479524"/>
    <lineage>
        <taxon>Bacteria</taxon>
        <taxon>Pseudomonadati</taxon>
        <taxon>Pseudomonadota</taxon>
        <taxon>Gammaproteobacteria</taxon>
        <taxon>Alteromonadales</taxon>
        <taxon>Alteromonadaceae</taxon>
        <taxon>Alteromonas/Salinimonas group</taxon>
        <taxon>Alteromonas</taxon>
    </lineage>
</organism>
<name>A0ABX5CLV8_9ALTE</name>